<proteinExistence type="predicted"/>
<name>A0ABZ1B937_9ACTN</name>
<keyword evidence="2" id="KW-1185">Reference proteome</keyword>
<gene>
    <name evidence="1" type="ORF">U6N30_26040</name>
</gene>
<evidence type="ECO:0000313" key="1">
    <source>
        <dbReference type="EMBL" id="WRL67310.1"/>
    </source>
</evidence>
<organism evidence="1 2">
    <name type="scientific">Blastococcus brunescens</name>
    <dbReference type="NCBI Taxonomy" id="1564165"/>
    <lineage>
        <taxon>Bacteria</taxon>
        <taxon>Bacillati</taxon>
        <taxon>Actinomycetota</taxon>
        <taxon>Actinomycetes</taxon>
        <taxon>Geodermatophilales</taxon>
        <taxon>Geodermatophilaceae</taxon>
        <taxon>Blastococcus</taxon>
    </lineage>
</organism>
<sequence length="57" mass="5800">MAFKLDDGGDRGRTPALAAGLKRLGLPDDVLARWLLTPVSGGDGVVGEVRPAAGILS</sequence>
<evidence type="ECO:0000313" key="2">
    <source>
        <dbReference type="Proteomes" id="UP001324287"/>
    </source>
</evidence>
<reference evidence="1 2" key="1">
    <citation type="submission" date="2023-12" db="EMBL/GenBank/DDBJ databases">
        <title>Blastococcus brunescens sp. nov., an actonobacterium isolated from sandstone collected in sahara desert.</title>
        <authorList>
            <person name="Gtari M."/>
            <person name="Ghodhbane F."/>
        </authorList>
    </citation>
    <scope>NUCLEOTIDE SEQUENCE [LARGE SCALE GENOMIC DNA]</scope>
    <source>
        <strain evidence="1 2">BMG 8361</strain>
    </source>
</reference>
<dbReference type="EMBL" id="CP141261">
    <property type="protein sequence ID" value="WRL67310.1"/>
    <property type="molecule type" value="Genomic_DNA"/>
</dbReference>
<dbReference type="Proteomes" id="UP001324287">
    <property type="component" value="Chromosome"/>
</dbReference>
<dbReference type="RefSeq" id="WP_324278617.1">
    <property type="nucleotide sequence ID" value="NZ_CP141261.1"/>
</dbReference>
<protein>
    <submittedName>
        <fullName evidence="1">Uncharacterized protein</fullName>
    </submittedName>
</protein>
<accession>A0ABZ1B937</accession>